<keyword evidence="14" id="KW-1185">Reference proteome</keyword>
<dbReference type="InterPro" id="IPR001940">
    <property type="entry name" value="Peptidase_S1C"/>
</dbReference>
<dbReference type="Pfam" id="PF13180">
    <property type="entry name" value="PDZ_2"/>
    <property type="match status" value="1"/>
</dbReference>
<name>A0ABN0F818_9BURK</name>
<dbReference type="InterPro" id="IPR001478">
    <property type="entry name" value="PDZ"/>
</dbReference>
<dbReference type="InterPro" id="IPR009003">
    <property type="entry name" value="Peptidase_S1_PA"/>
</dbReference>
<keyword evidence="9" id="KW-0720">Serine protease</keyword>
<feature type="domain" description="PDZ" evidence="12">
    <location>
        <begin position="169"/>
        <end position="261"/>
    </location>
</feature>
<proteinExistence type="inferred from homology"/>
<dbReference type="EMBL" id="AKAU01000261">
    <property type="protein sequence ID" value="EIM94750.1"/>
    <property type="molecule type" value="Genomic_DNA"/>
</dbReference>
<evidence type="ECO:0000256" key="3">
    <source>
        <dbReference type="ARBA" id="ARBA00010541"/>
    </source>
</evidence>
<evidence type="ECO:0000256" key="1">
    <source>
        <dbReference type="ARBA" id="ARBA00001772"/>
    </source>
</evidence>
<dbReference type="PANTHER" id="PTHR22939">
    <property type="entry name" value="SERINE PROTEASE FAMILY S1C HTRA-RELATED"/>
    <property type="match status" value="1"/>
</dbReference>
<evidence type="ECO:0000256" key="4">
    <source>
        <dbReference type="ARBA" id="ARBA00013035"/>
    </source>
</evidence>
<reference evidence="13 14" key="1">
    <citation type="journal article" date="2012" name="J. Bacteriol.">
        <title>Draft Genome Sequence of the Soil Bacterium Burkholderia terrae Strain BS001, Which Interacts with Fungal Surface Structures.</title>
        <authorList>
            <person name="Nazir R."/>
            <person name="Hansen M.A."/>
            <person name="Sorensen S."/>
            <person name="van Elsas J.D."/>
        </authorList>
    </citation>
    <scope>NUCLEOTIDE SEQUENCE [LARGE SCALE GENOMIC DNA]</scope>
    <source>
        <strain evidence="13 14">BS001</strain>
    </source>
</reference>
<dbReference type="GO" id="GO:0006508">
    <property type="term" value="P:proteolysis"/>
    <property type="evidence" value="ECO:0007669"/>
    <property type="project" value="UniProtKB-KW"/>
</dbReference>
<evidence type="ECO:0000313" key="13">
    <source>
        <dbReference type="EMBL" id="EIM94750.1"/>
    </source>
</evidence>
<evidence type="ECO:0000256" key="6">
    <source>
        <dbReference type="ARBA" id="ARBA00022670"/>
    </source>
</evidence>
<sequence>MASTGLGSGFIISQDGDILTSSDVVAGAAHVWVTLHDGRRFAATVVGADPASGIALLKIRATALPFVKIGTPSNEKAGQWVASIGSPYGLENTVTAGIISNMSRVLPSESYIPLIQTDMSTNAGDAGSPVFNLQGEVIGIEAPGIPELGNVPAFTFAIPVDEAMKIVRQLRLHHTALHGHLGVTIQEVTGPLAQSFGLASPAGALVSAVDPRGPGKQAGLRPGDVILKLNGIPVGDSAHFPEAVADQSPGSTAKLTIWRNRAAHTTEVVLGSMHRTPGEIRSSGDATVARDGVTVRGMTSKERLDARVSSGVLVEKSIGPAAFAGIKQGDIILMVNSTPVSSPDQFQRKIDRSGNAIALLVDRNGQDIFVTIDLG</sequence>
<dbReference type="InterPro" id="IPR041489">
    <property type="entry name" value="PDZ_6"/>
</dbReference>
<evidence type="ECO:0000256" key="11">
    <source>
        <dbReference type="ARBA" id="ARBA00032850"/>
    </source>
</evidence>
<feature type="domain" description="PDZ" evidence="12">
    <location>
        <begin position="292"/>
        <end position="365"/>
    </location>
</feature>
<evidence type="ECO:0000313" key="14">
    <source>
        <dbReference type="Proteomes" id="UP000004980"/>
    </source>
</evidence>
<dbReference type="PROSITE" id="PS50106">
    <property type="entry name" value="PDZ"/>
    <property type="match status" value="2"/>
</dbReference>
<comment type="subcellular location">
    <subcellularLocation>
        <location evidence="2">Periplasm</location>
    </subcellularLocation>
</comment>
<dbReference type="EC" id="3.4.21.107" evidence="4"/>
<keyword evidence="7" id="KW-0574">Periplasm</keyword>
<dbReference type="PRINTS" id="PR00834">
    <property type="entry name" value="PROTEASES2C"/>
</dbReference>
<evidence type="ECO:0000256" key="10">
    <source>
        <dbReference type="ARBA" id="ARBA00023016"/>
    </source>
</evidence>
<comment type="catalytic activity">
    <reaction evidence="1">
        <text>Acts on substrates that are at least partially unfolded. The cleavage site P1 residue is normally between a pair of hydrophobic residues, such as Val-|-Val.</text>
        <dbReference type="EC" id="3.4.21.107"/>
    </reaction>
</comment>
<dbReference type="Pfam" id="PF17820">
    <property type="entry name" value="PDZ_6"/>
    <property type="match status" value="1"/>
</dbReference>
<dbReference type="PANTHER" id="PTHR22939:SF130">
    <property type="entry name" value="PERIPLASMIC SERINE ENDOPROTEASE DEGP-LIKE-RELATED"/>
    <property type="match status" value="1"/>
</dbReference>
<dbReference type="CDD" id="cd10839">
    <property type="entry name" value="cpPDZ1_DegP-like"/>
    <property type="match status" value="1"/>
</dbReference>
<evidence type="ECO:0000259" key="12">
    <source>
        <dbReference type="PROSITE" id="PS50106"/>
    </source>
</evidence>
<dbReference type="SUPFAM" id="SSF50156">
    <property type="entry name" value="PDZ domain-like"/>
    <property type="match status" value="2"/>
</dbReference>
<keyword evidence="8" id="KW-0378">Hydrolase</keyword>
<dbReference type="Proteomes" id="UP000004980">
    <property type="component" value="Unassembled WGS sequence"/>
</dbReference>
<dbReference type="SUPFAM" id="SSF50494">
    <property type="entry name" value="Trypsin-like serine proteases"/>
    <property type="match status" value="1"/>
</dbReference>
<keyword evidence="6 13" id="KW-0645">Protease</keyword>
<evidence type="ECO:0000256" key="7">
    <source>
        <dbReference type="ARBA" id="ARBA00022764"/>
    </source>
</evidence>
<dbReference type="Gene3D" id="2.30.42.10">
    <property type="match status" value="2"/>
</dbReference>
<dbReference type="Gene3D" id="2.40.10.120">
    <property type="match status" value="1"/>
</dbReference>
<comment type="caution">
    <text evidence="13">The sequence shown here is derived from an EMBL/GenBank/DDBJ whole genome shotgun (WGS) entry which is preliminary data.</text>
</comment>
<dbReference type="InterPro" id="IPR036034">
    <property type="entry name" value="PDZ_sf"/>
</dbReference>
<gene>
    <name evidence="13" type="ORF">WQE_42909</name>
</gene>
<comment type="similarity">
    <text evidence="3">Belongs to the peptidase S1C family.</text>
</comment>
<dbReference type="GO" id="GO:0008233">
    <property type="term" value="F:peptidase activity"/>
    <property type="evidence" value="ECO:0007669"/>
    <property type="project" value="UniProtKB-KW"/>
</dbReference>
<evidence type="ECO:0000256" key="2">
    <source>
        <dbReference type="ARBA" id="ARBA00004418"/>
    </source>
</evidence>
<evidence type="ECO:0000256" key="9">
    <source>
        <dbReference type="ARBA" id="ARBA00022825"/>
    </source>
</evidence>
<evidence type="ECO:0000256" key="8">
    <source>
        <dbReference type="ARBA" id="ARBA00022801"/>
    </source>
</evidence>
<accession>A0ABN0F818</accession>
<organism evidence="13 14">
    <name type="scientific">Paraburkholderia hospita</name>
    <dbReference type="NCBI Taxonomy" id="169430"/>
    <lineage>
        <taxon>Bacteria</taxon>
        <taxon>Pseudomonadati</taxon>
        <taxon>Pseudomonadota</taxon>
        <taxon>Betaproteobacteria</taxon>
        <taxon>Burkholderiales</taxon>
        <taxon>Burkholderiaceae</taxon>
        <taxon>Paraburkholderia</taxon>
    </lineage>
</organism>
<evidence type="ECO:0000256" key="5">
    <source>
        <dbReference type="ARBA" id="ARBA00013958"/>
    </source>
</evidence>
<dbReference type="Pfam" id="PF13365">
    <property type="entry name" value="Trypsin_2"/>
    <property type="match status" value="1"/>
</dbReference>
<dbReference type="SMART" id="SM00228">
    <property type="entry name" value="PDZ"/>
    <property type="match status" value="2"/>
</dbReference>
<protein>
    <recommendedName>
        <fullName evidence="5">Probable periplasmic serine endoprotease DegP-like</fullName>
        <ecNumber evidence="4">3.4.21.107</ecNumber>
    </recommendedName>
    <alternativeName>
        <fullName evidence="11">Protease Do</fullName>
    </alternativeName>
</protein>
<keyword evidence="10" id="KW-0346">Stress response</keyword>